<comment type="caution">
    <text evidence="1">The sequence shown here is derived from an EMBL/GenBank/DDBJ whole genome shotgun (WGS) entry which is preliminary data.</text>
</comment>
<dbReference type="STRING" id="1182542.W9XY50"/>
<keyword evidence="2" id="KW-1185">Reference proteome</keyword>
<protein>
    <submittedName>
        <fullName evidence="1">Uncharacterized protein</fullName>
    </submittedName>
</protein>
<dbReference type="AlphaFoldDB" id="W9XY50"/>
<evidence type="ECO:0000313" key="2">
    <source>
        <dbReference type="Proteomes" id="UP000019478"/>
    </source>
</evidence>
<dbReference type="RefSeq" id="XP_007734438.1">
    <property type="nucleotide sequence ID" value="XM_007736248.1"/>
</dbReference>
<evidence type="ECO:0000313" key="1">
    <source>
        <dbReference type="EMBL" id="EXJ82315.1"/>
    </source>
</evidence>
<name>W9XY50_9EURO</name>
<dbReference type="GeneID" id="19170238"/>
<accession>W9XY50</accession>
<dbReference type="Proteomes" id="UP000019478">
    <property type="component" value="Unassembled WGS sequence"/>
</dbReference>
<proteinExistence type="predicted"/>
<gene>
    <name evidence="1" type="ORF">A1O3_06128</name>
</gene>
<sequence length="361" mass="40440">MALQYLSEFCAHHEISGQCSAALATALLIPYQGRFGRLSLPMPCLEHHPKQASSASKFSIQEQAQLLPFYMSLSLNPLGMRALMVGPFYEASVTCNLVDPWIAGALETIDSIIQSGDYPKLVTVMIIRQPKIAPIWLGAVILGIETRILSPVRAGMFAVDMLSAAWSLTSHSFIGPKQQIPSHSDCQRISRAYECRLLYIAQPGRDRAPLCPWKPFGSIDPQETDLEVRRHLSCHGKHCLQYESWVWDLQNDGKSAADYGYMSNHGLMDSNETTCALLVDPQCRQESFELEVMSQVASRSVFGWLRREDGCPKEEVAIWKHDWFDISESDDEEIDGPDQSDTRTFNLEAILTWLKGLSGTL</sequence>
<dbReference type="HOGENOM" id="CLU_013935_0_0_1"/>
<organism evidence="1 2">
    <name type="scientific">Capronia epimyces CBS 606.96</name>
    <dbReference type="NCBI Taxonomy" id="1182542"/>
    <lineage>
        <taxon>Eukaryota</taxon>
        <taxon>Fungi</taxon>
        <taxon>Dikarya</taxon>
        <taxon>Ascomycota</taxon>
        <taxon>Pezizomycotina</taxon>
        <taxon>Eurotiomycetes</taxon>
        <taxon>Chaetothyriomycetidae</taxon>
        <taxon>Chaetothyriales</taxon>
        <taxon>Herpotrichiellaceae</taxon>
        <taxon>Capronia</taxon>
    </lineage>
</organism>
<dbReference type="eggNOG" id="ENOG502SIZE">
    <property type="taxonomic scope" value="Eukaryota"/>
</dbReference>
<dbReference type="EMBL" id="AMGY01000005">
    <property type="protein sequence ID" value="EXJ82315.1"/>
    <property type="molecule type" value="Genomic_DNA"/>
</dbReference>
<reference evidence="1 2" key="1">
    <citation type="submission" date="2013-03" db="EMBL/GenBank/DDBJ databases">
        <title>The Genome Sequence of Capronia epimyces CBS 606.96.</title>
        <authorList>
            <consortium name="The Broad Institute Genomics Platform"/>
            <person name="Cuomo C."/>
            <person name="de Hoog S."/>
            <person name="Gorbushina A."/>
            <person name="Walker B."/>
            <person name="Young S.K."/>
            <person name="Zeng Q."/>
            <person name="Gargeya S."/>
            <person name="Fitzgerald M."/>
            <person name="Haas B."/>
            <person name="Abouelleil A."/>
            <person name="Allen A.W."/>
            <person name="Alvarado L."/>
            <person name="Arachchi H.M."/>
            <person name="Berlin A.M."/>
            <person name="Chapman S.B."/>
            <person name="Gainer-Dewar J."/>
            <person name="Goldberg J."/>
            <person name="Griggs A."/>
            <person name="Gujja S."/>
            <person name="Hansen M."/>
            <person name="Howarth C."/>
            <person name="Imamovic A."/>
            <person name="Ireland A."/>
            <person name="Larimer J."/>
            <person name="McCowan C."/>
            <person name="Murphy C."/>
            <person name="Pearson M."/>
            <person name="Poon T.W."/>
            <person name="Priest M."/>
            <person name="Roberts A."/>
            <person name="Saif S."/>
            <person name="Shea T."/>
            <person name="Sisk P."/>
            <person name="Sykes S."/>
            <person name="Wortman J."/>
            <person name="Nusbaum C."/>
            <person name="Birren B."/>
        </authorList>
    </citation>
    <scope>NUCLEOTIDE SEQUENCE [LARGE SCALE GENOMIC DNA]</scope>
    <source>
        <strain evidence="1 2">CBS 606.96</strain>
    </source>
</reference>
<dbReference type="OrthoDB" id="3549294at2759"/>